<keyword evidence="3" id="KW-1185">Reference proteome</keyword>
<organism evidence="2 3">
    <name type="scientific">Pseudomonas panipatensis</name>
    <dbReference type="NCBI Taxonomy" id="428992"/>
    <lineage>
        <taxon>Bacteria</taxon>
        <taxon>Pseudomonadati</taxon>
        <taxon>Pseudomonadota</taxon>
        <taxon>Gammaproteobacteria</taxon>
        <taxon>Pseudomonadales</taxon>
        <taxon>Pseudomonadaceae</taxon>
        <taxon>Pseudomonas</taxon>
    </lineage>
</organism>
<accession>A0A1G8L3U4</accession>
<dbReference type="RefSeq" id="WP_090266329.1">
    <property type="nucleotide sequence ID" value="NZ_FNDS01000010.1"/>
</dbReference>
<evidence type="ECO:0000313" key="2">
    <source>
        <dbReference type="EMBL" id="SDI50261.1"/>
    </source>
</evidence>
<dbReference type="AlphaFoldDB" id="A0A1G8L3U4"/>
<feature type="domain" description="PhoD-like phosphatase" evidence="1">
    <location>
        <begin position="357"/>
        <end position="447"/>
    </location>
</feature>
<dbReference type="Proteomes" id="UP000199636">
    <property type="component" value="Unassembled WGS sequence"/>
</dbReference>
<proteinExistence type="predicted"/>
<dbReference type="SUPFAM" id="SSF56300">
    <property type="entry name" value="Metallo-dependent phosphatases"/>
    <property type="match status" value="1"/>
</dbReference>
<feature type="domain" description="PhoD-like phosphatase" evidence="1">
    <location>
        <begin position="97"/>
        <end position="352"/>
    </location>
</feature>
<dbReference type="EMBL" id="FNDS01000010">
    <property type="protein sequence ID" value="SDI50261.1"/>
    <property type="molecule type" value="Genomic_DNA"/>
</dbReference>
<dbReference type="InterPro" id="IPR043904">
    <property type="entry name" value="PhoD_2-like"/>
</dbReference>
<gene>
    <name evidence="2" type="ORF">SAMN05216272_110129</name>
</gene>
<dbReference type="PANTHER" id="PTHR46689:SF1">
    <property type="entry name" value="PHOD-LIKE PHOSPHATASE DOMAIN-CONTAINING PROTEIN"/>
    <property type="match status" value="1"/>
</dbReference>
<dbReference type="InterPro" id="IPR018946">
    <property type="entry name" value="PhoD-like_MPP"/>
</dbReference>
<reference evidence="3" key="1">
    <citation type="submission" date="2016-10" db="EMBL/GenBank/DDBJ databases">
        <authorList>
            <person name="Varghese N."/>
            <person name="Submissions S."/>
        </authorList>
    </citation>
    <scope>NUCLEOTIDE SEQUENCE [LARGE SCALE GENOMIC DNA]</scope>
    <source>
        <strain evidence="3">CCM 7469</strain>
    </source>
</reference>
<dbReference type="InterPro" id="IPR038607">
    <property type="entry name" value="PhoD-like_sf"/>
</dbReference>
<dbReference type="STRING" id="428992.SAMN05216272_110129"/>
<dbReference type="InterPro" id="IPR029052">
    <property type="entry name" value="Metallo-depent_PP-like"/>
</dbReference>
<dbReference type="GO" id="GO:0016020">
    <property type="term" value="C:membrane"/>
    <property type="evidence" value="ECO:0007669"/>
    <property type="project" value="TreeGrafter"/>
</dbReference>
<evidence type="ECO:0000259" key="1">
    <source>
        <dbReference type="Pfam" id="PF19050"/>
    </source>
</evidence>
<dbReference type="CDD" id="cd07389">
    <property type="entry name" value="MPP_PhoD"/>
    <property type="match status" value="1"/>
</dbReference>
<sequence>MSLLLGPILQFRGIQQGNYSVSALVVTPNDSAPSVNAPAPLRAKPPLAIADVPLLAPQYRVWRVLLAVPQSAVDTRYRFTIDGVEASFTVPAAGRSPRMAYASCNGFSDPKYMEKVDVNNERWIDMDSAHQANPYHLLLMGGDQVYSDELRSTVPSLKAWFQKSFAERAKAAYSKDMRLALDRFFTRLYLERWAQPPVARMFASIPTVMMWDDHDIIDGWGSYPETLHSSPVFQGLFDTARHYFRIFQQQLIQTHPDLTPSRDAHPCAIANTQGYHLGFTGLGSLALLVPDLRSERAPDLSRPAAQASQIVSAASWNGIYAWLDGVAAHKHLLLMSSIPVGYLDLQAAEKALDLVPGQQELEDDLRDHWRSPPHRGERKRLIMRLLDFAAAKRCKVSIVSGDVHVAGACVIESELAQHQAGGAGVIYQLISSGIVHPSPPGIAVYFLESLGGSREPIDYKISASMLPIADRGRYLVTRRNWLAIEPDNDARQRLWVNWHLEGSAHPLTQVIDPVR</sequence>
<dbReference type="Gene3D" id="3.60.21.70">
    <property type="entry name" value="PhoD-like phosphatase"/>
    <property type="match status" value="1"/>
</dbReference>
<protein>
    <recommendedName>
        <fullName evidence="1">PhoD-like phosphatase domain-containing protein</fullName>
    </recommendedName>
</protein>
<evidence type="ECO:0000313" key="3">
    <source>
        <dbReference type="Proteomes" id="UP000199636"/>
    </source>
</evidence>
<name>A0A1G8L3U4_9PSED</name>
<dbReference type="OrthoDB" id="9795624at2"/>
<dbReference type="Pfam" id="PF19050">
    <property type="entry name" value="PhoD_2"/>
    <property type="match status" value="2"/>
</dbReference>
<dbReference type="PANTHER" id="PTHR46689">
    <property type="entry name" value="MEMBRANE PROTEIN, PUTATIVE-RELATED"/>
    <property type="match status" value="1"/>
</dbReference>